<dbReference type="PANTHER" id="PTHR11474">
    <property type="entry name" value="TYROSINASE FAMILY MEMBER"/>
    <property type="match status" value="1"/>
</dbReference>
<dbReference type="PANTHER" id="PTHR11474:SF76">
    <property type="entry name" value="SHKT DOMAIN-CONTAINING PROTEIN"/>
    <property type="match status" value="1"/>
</dbReference>
<dbReference type="Pfam" id="PF18132">
    <property type="entry name" value="Tyrosinase_C"/>
    <property type="match status" value="1"/>
</dbReference>
<keyword evidence="6" id="KW-0186">Copper</keyword>
<evidence type="ECO:0000259" key="12">
    <source>
        <dbReference type="PROSITE" id="PS00498"/>
    </source>
</evidence>
<dbReference type="PROSITE" id="PS00498">
    <property type="entry name" value="TYROSINASE_2"/>
    <property type="match status" value="1"/>
</dbReference>
<accession>A0A4Y9YWZ0</accession>
<evidence type="ECO:0000313" key="13">
    <source>
        <dbReference type="EMBL" id="TFY66267.1"/>
    </source>
</evidence>
<proteinExistence type="inferred from homology"/>
<dbReference type="Gene3D" id="1.10.1280.10">
    <property type="entry name" value="Di-copper center containing domain from catechol oxidase"/>
    <property type="match status" value="1"/>
</dbReference>
<dbReference type="Proteomes" id="UP000298327">
    <property type="component" value="Unassembled WGS sequence"/>
</dbReference>
<evidence type="ECO:0000313" key="14">
    <source>
        <dbReference type="Proteomes" id="UP000298327"/>
    </source>
</evidence>
<dbReference type="SUPFAM" id="SSF48056">
    <property type="entry name" value="Di-copper centre-containing domain"/>
    <property type="match status" value="1"/>
</dbReference>
<evidence type="ECO:0000256" key="7">
    <source>
        <dbReference type="ARBA" id="ARBA00023033"/>
    </source>
</evidence>
<dbReference type="PROSITE" id="PS00497">
    <property type="entry name" value="TYROSINASE_1"/>
    <property type="match status" value="1"/>
</dbReference>
<evidence type="ECO:0000256" key="9">
    <source>
        <dbReference type="ARBA" id="ARBA00048233"/>
    </source>
</evidence>
<dbReference type="InterPro" id="IPR050316">
    <property type="entry name" value="Tyrosinase/Hemocyanin"/>
</dbReference>
<dbReference type="OrthoDB" id="6132182at2759"/>
<keyword evidence="8" id="KW-0470">Melanin biosynthesis</keyword>
<dbReference type="InterPro" id="IPR002227">
    <property type="entry name" value="Tyrosinase_Cu-bd"/>
</dbReference>
<dbReference type="PRINTS" id="PR00092">
    <property type="entry name" value="TYROSINASE"/>
</dbReference>
<dbReference type="GO" id="GO:0046872">
    <property type="term" value="F:metal ion binding"/>
    <property type="evidence" value="ECO:0007669"/>
    <property type="project" value="UniProtKB-KW"/>
</dbReference>
<reference evidence="13 14" key="1">
    <citation type="submission" date="2019-02" db="EMBL/GenBank/DDBJ databases">
        <title>Genome sequencing of the rare red list fungi Dentipellis fragilis.</title>
        <authorList>
            <person name="Buettner E."/>
            <person name="Kellner H."/>
        </authorList>
    </citation>
    <scope>NUCLEOTIDE SEQUENCE [LARGE SCALE GENOMIC DNA]</scope>
    <source>
        <strain evidence="13 14">DSM 105465</strain>
    </source>
</reference>
<feature type="domain" description="Tyrosinase copper-binding" evidence="11">
    <location>
        <begin position="90"/>
        <end position="107"/>
    </location>
</feature>
<gene>
    <name evidence="13" type="ORF">EVG20_g4820</name>
</gene>
<dbReference type="Pfam" id="PF00264">
    <property type="entry name" value="Tyrosinase"/>
    <property type="match status" value="1"/>
</dbReference>
<keyword evidence="5" id="KW-0560">Oxidoreductase</keyword>
<dbReference type="EMBL" id="SEOQ01000262">
    <property type="protein sequence ID" value="TFY66267.1"/>
    <property type="molecule type" value="Genomic_DNA"/>
</dbReference>
<evidence type="ECO:0000256" key="8">
    <source>
        <dbReference type="ARBA" id="ARBA00023101"/>
    </source>
</evidence>
<dbReference type="InterPro" id="IPR008922">
    <property type="entry name" value="Di-copper_centre_dom_sf"/>
</dbReference>
<comment type="similarity">
    <text evidence="2">Belongs to the tyrosinase family.</text>
</comment>
<protein>
    <recommendedName>
        <fullName evidence="3">tyrosinase</fullName>
        <ecNumber evidence="3">1.14.18.1</ecNumber>
    </recommendedName>
</protein>
<keyword evidence="4" id="KW-0479">Metal-binding</keyword>
<comment type="caution">
    <text evidence="13">The sequence shown here is derived from an EMBL/GenBank/DDBJ whole genome shotgun (WGS) entry which is preliminary data.</text>
</comment>
<evidence type="ECO:0000256" key="4">
    <source>
        <dbReference type="ARBA" id="ARBA00022723"/>
    </source>
</evidence>
<evidence type="ECO:0000256" key="3">
    <source>
        <dbReference type="ARBA" id="ARBA00011906"/>
    </source>
</evidence>
<name>A0A4Y9YWZ0_9AGAM</name>
<dbReference type="GO" id="GO:0042438">
    <property type="term" value="P:melanin biosynthetic process"/>
    <property type="evidence" value="ECO:0007669"/>
    <property type="project" value="UniProtKB-KW"/>
</dbReference>
<evidence type="ECO:0000256" key="1">
    <source>
        <dbReference type="ARBA" id="ARBA00001973"/>
    </source>
</evidence>
<evidence type="ECO:0000259" key="11">
    <source>
        <dbReference type="PROSITE" id="PS00497"/>
    </source>
</evidence>
<keyword evidence="7" id="KW-0503">Monooxygenase</keyword>
<dbReference type="EC" id="1.14.18.1" evidence="3"/>
<comment type="cofactor">
    <cofactor evidence="1">
        <name>Cu(2+)</name>
        <dbReference type="ChEBI" id="CHEBI:29036"/>
    </cofactor>
</comment>
<comment type="catalytic activity">
    <reaction evidence="10">
        <text>L-tyrosine + O2 = L-dopaquinone + H2O</text>
        <dbReference type="Rhea" id="RHEA:18117"/>
        <dbReference type="ChEBI" id="CHEBI:15377"/>
        <dbReference type="ChEBI" id="CHEBI:15379"/>
        <dbReference type="ChEBI" id="CHEBI:57924"/>
        <dbReference type="ChEBI" id="CHEBI:58315"/>
        <dbReference type="EC" id="1.14.18.1"/>
    </reaction>
</comment>
<evidence type="ECO:0000256" key="10">
    <source>
        <dbReference type="ARBA" id="ARBA00048881"/>
    </source>
</evidence>
<keyword evidence="14" id="KW-1185">Reference proteome</keyword>
<dbReference type="GO" id="GO:0004503">
    <property type="term" value="F:tyrosinase activity"/>
    <property type="evidence" value="ECO:0007669"/>
    <property type="project" value="UniProtKB-EC"/>
</dbReference>
<dbReference type="Gene3D" id="2.60.310.20">
    <property type="match status" value="1"/>
</dbReference>
<organism evidence="13 14">
    <name type="scientific">Dentipellis fragilis</name>
    <dbReference type="NCBI Taxonomy" id="205917"/>
    <lineage>
        <taxon>Eukaryota</taxon>
        <taxon>Fungi</taxon>
        <taxon>Dikarya</taxon>
        <taxon>Basidiomycota</taxon>
        <taxon>Agaricomycotina</taxon>
        <taxon>Agaricomycetes</taxon>
        <taxon>Russulales</taxon>
        <taxon>Hericiaceae</taxon>
        <taxon>Dentipellis</taxon>
    </lineage>
</organism>
<evidence type="ECO:0000256" key="5">
    <source>
        <dbReference type="ARBA" id="ARBA00023002"/>
    </source>
</evidence>
<sequence length="520" mass="57436">MSKSRVVITGAVGGNTEGALAPNRIEINKFVEIEDQFSLYIRALQAIYNVDESEPTSFFQIGGIHGLPYISWNGSGADAESTQWQGYCTHASVLFPTWHRPYMALLEVHQLLQFHAKKIATKYTVDQARWIKAADDLRQPYWDWASDIIPPAEVISLQQVTIIDFDGKPVKVDNPLLRYKFHTPAEPSFPPRWQKWRTTVRHPNSDDADAEDDVDEMKRVLASEQSSVNTNTYHLMWKVKTWAAFSNIRIGDGGSSSNSVEAIHNSIHNLVGRKGHMGSPEVAGFDPIFYLHHANVDRMLSLWAALNPDVWVTPGLAGDGTWTIPPKVTINDTTPLGPFWNSDTTNSQWTSNQVNADRTLGYTYPEFNGLDMGDTEAIRIAIAKISPPLDVPLSHFESTGGALATNAETPPAEITIWDWTARVHVAQYAVGGSFSVLLFLGDVPSDPGEWHTSSNFVGAHHAFVNGIDGTPVPLEDVPSLEVVVIATPLSLDPGEIFPVPGDKIHHHDITRGRQGGSRLD</sequence>
<dbReference type="InterPro" id="IPR041640">
    <property type="entry name" value="Tyrosinase_C"/>
</dbReference>
<comment type="catalytic activity">
    <reaction evidence="9">
        <text>2 L-dopa + O2 = 2 L-dopaquinone + 2 H2O</text>
        <dbReference type="Rhea" id="RHEA:34287"/>
        <dbReference type="ChEBI" id="CHEBI:15377"/>
        <dbReference type="ChEBI" id="CHEBI:15379"/>
        <dbReference type="ChEBI" id="CHEBI:57504"/>
        <dbReference type="ChEBI" id="CHEBI:57924"/>
        <dbReference type="EC" id="1.14.18.1"/>
    </reaction>
</comment>
<evidence type="ECO:0000256" key="2">
    <source>
        <dbReference type="ARBA" id="ARBA00009928"/>
    </source>
</evidence>
<evidence type="ECO:0000256" key="6">
    <source>
        <dbReference type="ARBA" id="ARBA00023008"/>
    </source>
</evidence>
<feature type="domain" description="Tyrosinase copper-binding" evidence="12">
    <location>
        <begin position="286"/>
        <end position="297"/>
    </location>
</feature>
<dbReference type="AlphaFoldDB" id="A0A4Y9YWZ0"/>
<dbReference type="STRING" id="205917.A0A4Y9YWZ0"/>